<dbReference type="PANTHER" id="PTHR47341">
    <property type="entry name" value="GATA-TYPE ZINC FINGER PROTEIN 1"/>
    <property type="match status" value="1"/>
</dbReference>
<accession>A0A5J5DN97</accession>
<dbReference type="Gene3D" id="3.30.50.10">
    <property type="entry name" value="Erythroid Transcription Factor GATA-1, subunit A"/>
    <property type="match status" value="1"/>
</dbReference>
<gene>
    <name evidence="5" type="ORF">FQN60_012079</name>
</gene>
<feature type="compositionally biased region" description="Basic residues" evidence="3">
    <location>
        <begin position="478"/>
        <end position="488"/>
    </location>
</feature>
<feature type="compositionally biased region" description="Basic and acidic residues" evidence="3">
    <location>
        <begin position="405"/>
        <end position="415"/>
    </location>
</feature>
<dbReference type="CDD" id="cd00202">
    <property type="entry name" value="ZnF_GATA"/>
    <property type="match status" value="1"/>
</dbReference>
<dbReference type="GO" id="GO:0043565">
    <property type="term" value="F:sequence-specific DNA binding"/>
    <property type="evidence" value="ECO:0007669"/>
    <property type="project" value="InterPro"/>
</dbReference>
<evidence type="ECO:0000259" key="4">
    <source>
        <dbReference type="PROSITE" id="PS50114"/>
    </source>
</evidence>
<dbReference type="PRINTS" id="PR00619">
    <property type="entry name" value="GATAZNFINGER"/>
</dbReference>
<dbReference type="EMBL" id="VOFY01000002">
    <property type="protein sequence ID" value="KAA8594944.1"/>
    <property type="molecule type" value="Genomic_DNA"/>
</dbReference>
<evidence type="ECO:0000256" key="1">
    <source>
        <dbReference type="ARBA" id="ARBA00023242"/>
    </source>
</evidence>
<evidence type="ECO:0000313" key="5">
    <source>
        <dbReference type="EMBL" id="KAA8594944.1"/>
    </source>
</evidence>
<dbReference type="GO" id="GO:0005634">
    <property type="term" value="C:nucleus"/>
    <property type="evidence" value="ECO:0007669"/>
    <property type="project" value="TreeGrafter"/>
</dbReference>
<keyword evidence="2" id="KW-0479">Metal-binding</keyword>
<dbReference type="GO" id="GO:0048599">
    <property type="term" value="P:oocyte development"/>
    <property type="evidence" value="ECO:0007669"/>
    <property type="project" value="TreeGrafter"/>
</dbReference>
<dbReference type="Pfam" id="PF00320">
    <property type="entry name" value="GATA"/>
    <property type="match status" value="1"/>
</dbReference>
<protein>
    <recommendedName>
        <fullName evidence="4">GATA-type domain-containing protein</fullName>
    </recommendedName>
</protein>
<name>A0A5J5DN97_9PERO</name>
<dbReference type="Proteomes" id="UP000327493">
    <property type="component" value="Chromosome 2"/>
</dbReference>
<keyword evidence="2" id="KW-0863">Zinc-finger</keyword>
<reference evidence="5 6" key="1">
    <citation type="submission" date="2019-08" db="EMBL/GenBank/DDBJ databases">
        <title>A chromosome-level genome assembly, high-density linkage maps, and genome scans reveal the genomic architecture of hybrid incompatibilities underlying speciation via character displacement in darters (Percidae: Etheostominae).</title>
        <authorList>
            <person name="Moran R.L."/>
            <person name="Catchen J.M."/>
            <person name="Fuller R.C."/>
        </authorList>
    </citation>
    <scope>NUCLEOTIDE SEQUENCE [LARGE SCALE GENOMIC DNA]</scope>
    <source>
        <strain evidence="5">EspeVRDwgs_2016</strain>
        <tissue evidence="5">Muscle</tissue>
    </source>
</reference>
<keyword evidence="2" id="KW-0862">Zinc</keyword>
<evidence type="ECO:0000256" key="2">
    <source>
        <dbReference type="PROSITE-ProRule" id="PRU00094"/>
    </source>
</evidence>
<dbReference type="PROSITE" id="PS50114">
    <property type="entry name" value="GATA_ZN_FINGER_2"/>
    <property type="match status" value="1"/>
</dbReference>
<sequence length="584" mass="64684">MSTGARTQAAFIQGNQSTIEHDASHSTLFYLFQEVSKLASPIHNSFLDTNSPSMWIHEPSRQGPFLVKKEEEDAHPFQISNSSCQRSLSRMSPYNPTKKVKEESHDSKVTTLVEPHPQCNSPWKVLSLINLQCERLLYQRDVEESDPSSISSTAKLGHSIDKSSTATTDVTDQGVGGDCVSVACTLRPSVLIYERQEIPASVSLVEDVREDCSREARSSKPQCCGKDSKVGCYVQSQTSEKADSVSVFSVHRQFDCNQECEKDCFSSEHILHLPFSENVLSPTHMPDAFLNAQLTFNSSEDASVALSKPALTLDHNANLAFSTEAPCESHLPPPSSVLPSSQSVSLLSSTTEKCHLLSKQDYKITASNPECTNAHIKEKCPLVEQLKSSSYNGEANPLPSATSKPEPRSVQKEKLAAPSTQQSRTKTPRKQPHPSRSANIQDPEFQGVTFRMETELDNNRGQCRLLITSKYSKELYKSVRKPRLRTRTSQKSLKTSSSDEESSPTTSVSKGKACASCSTRKTPMWRDAEDGTPLCNACGIRYKKYRVRCVNCWHIPRKEGNSNSCCLKCGTFVRLTSAQRKPTT</sequence>
<feature type="compositionally biased region" description="Polar residues" evidence="3">
    <location>
        <begin position="387"/>
        <end position="403"/>
    </location>
</feature>
<dbReference type="PANTHER" id="PTHR47341:SF1">
    <property type="entry name" value="GATA-TYPE ZINC FINGER PROTEIN 1"/>
    <property type="match status" value="1"/>
</dbReference>
<proteinExistence type="predicted"/>
<organism evidence="5 6">
    <name type="scientific">Etheostoma spectabile</name>
    <name type="common">orangethroat darter</name>
    <dbReference type="NCBI Taxonomy" id="54343"/>
    <lineage>
        <taxon>Eukaryota</taxon>
        <taxon>Metazoa</taxon>
        <taxon>Chordata</taxon>
        <taxon>Craniata</taxon>
        <taxon>Vertebrata</taxon>
        <taxon>Euteleostomi</taxon>
        <taxon>Actinopterygii</taxon>
        <taxon>Neopterygii</taxon>
        <taxon>Teleostei</taxon>
        <taxon>Neoteleostei</taxon>
        <taxon>Acanthomorphata</taxon>
        <taxon>Eupercaria</taxon>
        <taxon>Perciformes</taxon>
        <taxon>Percoidei</taxon>
        <taxon>Percidae</taxon>
        <taxon>Etheostomatinae</taxon>
        <taxon>Etheostoma</taxon>
    </lineage>
</organism>
<dbReference type="GO" id="GO:0008270">
    <property type="term" value="F:zinc ion binding"/>
    <property type="evidence" value="ECO:0007669"/>
    <property type="project" value="UniProtKB-KW"/>
</dbReference>
<dbReference type="InterPro" id="IPR000679">
    <property type="entry name" value="Znf_GATA"/>
</dbReference>
<dbReference type="InterPro" id="IPR053116">
    <property type="entry name" value="GATA-type_Znf_Regulator"/>
</dbReference>
<dbReference type="InterPro" id="IPR013088">
    <property type="entry name" value="Znf_NHR/GATA"/>
</dbReference>
<keyword evidence="6" id="KW-1185">Reference proteome</keyword>
<evidence type="ECO:0000313" key="6">
    <source>
        <dbReference type="Proteomes" id="UP000327493"/>
    </source>
</evidence>
<dbReference type="GO" id="GO:0006357">
    <property type="term" value="P:regulation of transcription by RNA polymerase II"/>
    <property type="evidence" value="ECO:0007669"/>
    <property type="project" value="TreeGrafter"/>
</dbReference>
<dbReference type="SUPFAM" id="SSF57716">
    <property type="entry name" value="Glucocorticoid receptor-like (DNA-binding domain)"/>
    <property type="match status" value="1"/>
</dbReference>
<feature type="domain" description="GATA-type" evidence="4">
    <location>
        <begin position="508"/>
        <end position="543"/>
    </location>
</feature>
<feature type="region of interest" description="Disordered" evidence="3">
    <location>
        <begin position="387"/>
        <end position="446"/>
    </location>
</feature>
<dbReference type="OrthoDB" id="2162994at2759"/>
<evidence type="ECO:0000256" key="3">
    <source>
        <dbReference type="SAM" id="MobiDB-lite"/>
    </source>
</evidence>
<comment type="caution">
    <text evidence="5">The sequence shown here is derived from an EMBL/GenBank/DDBJ whole genome shotgun (WGS) entry which is preliminary data.</text>
</comment>
<keyword evidence="1" id="KW-0539">Nucleus</keyword>
<feature type="region of interest" description="Disordered" evidence="3">
    <location>
        <begin position="478"/>
        <end position="511"/>
    </location>
</feature>
<dbReference type="GO" id="GO:0007283">
    <property type="term" value="P:spermatogenesis"/>
    <property type="evidence" value="ECO:0007669"/>
    <property type="project" value="TreeGrafter"/>
</dbReference>
<dbReference type="SMART" id="SM00401">
    <property type="entry name" value="ZnF_GATA"/>
    <property type="match status" value="1"/>
</dbReference>
<dbReference type="AlphaFoldDB" id="A0A5J5DN97"/>